<dbReference type="Proteomes" id="UP000316621">
    <property type="component" value="Chromosome 3"/>
</dbReference>
<evidence type="ECO:0000313" key="1">
    <source>
        <dbReference type="EMBL" id="RZC56350.1"/>
    </source>
</evidence>
<name>A0A4Y7J8H5_PAPSO</name>
<dbReference type="EMBL" id="CM010717">
    <property type="protein sequence ID" value="RZC56350.1"/>
    <property type="molecule type" value="Genomic_DNA"/>
</dbReference>
<keyword evidence="2" id="KW-1185">Reference proteome</keyword>
<dbReference type="Gramene" id="RZC56350">
    <property type="protein sequence ID" value="RZC56350"/>
    <property type="gene ID" value="C5167_015205"/>
</dbReference>
<gene>
    <name evidence="1" type="ORF">C5167_015205</name>
</gene>
<organism evidence="1 2">
    <name type="scientific">Papaver somniferum</name>
    <name type="common">Opium poppy</name>
    <dbReference type="NCBI Taxonomy" id="3469"/>
    <lineage>
        <taxon>Eukaryota</taxon>
        <taxon>Viridiplantae</taxon>
        <taxon>Streptophyta</taxon>
        <taxon>Embryophyta</taxon>
        <taxon>Tracheophyta</taxon>
        <taxon>Spermatophyta</taxon>
        <taxon>Magnoliopsida</taxon>
        <taxon>Ranunculales</taxon>
        <taxon>Papaveraceae</taxon>
        <taxon>Papaveroideae</taxon>
        <taxon>Papaver</taxon>
    </lineage>
</organism>
<accession>A0A4Y7J8H5</accession>
<dbReference type="AlphaFoldDB" id="A0A4Y7J8H5"/>
<sequence length="106" mass="11970">MIIPLPPPYDPHGGYPVPPLAMTAPSPLPPHDGMMAKNTNFGEKALEPQVLFFLHSFKEQLQQRVRVHAVACWQLEQSLQSLTETKPNQLLYLLDINDYVPVLVLK</sequence>
<evidence type="ECO:0000313" key="2">
    <source>
        <dbReference type="Proteomes" id="UP000316621"/>
    </source>
</evidence>
<proteinExistence type="predicted"/>
<protein>
    <submittedName>
        <fullName evidence="1">Uncharacterized protein</fullName>
    </submittedName>
</protein>
<reference evidence="1 2" key="1">
    <citation type="journal article" date="2018" name="Science">
        <title>The opium poppy genome and morphinan production.</title>
        <authorList>
            <person name="Guo L."/>
            <person name="Winzer T."/>
            <person name="Yang X."/>
            <person name="Li Y."/>
            <person name="Ning Z."/>
            <person name="He Z."/>
            <person name="Teodor R."/>
            <person name="Lu Y."/>
            <person name="Bowser T.A."/>
            <person name="Graham I.A."/>
            <person name="Ye K."/>
        </authorList>
    </citation>
    <scope>NUCLEOTIDE SEQUENCE [LARGE SCALE GENOMIC DNA]</scope>
    <source>
        <strain evidence="2">cv. HN1</strain>
        <tissue evidence="1">Leaves</tissue>
    </source>
</reference>